<dbReference type="CDD" id="cd03188">
    <property type="entry name" value="GST_C_Beta"/>
    <property type="match status" value="1"/>
</dbReference>
<comment type="caution">
    <text evidence="1">The sequence shown here is derived from an EMBL/GenBank/DDBJ whole genome shotgun (WGS) entry which is preliminary data.</text>
</comment>
<reference evidence="1 2" key="1">
    <citation type="submission" date="2019-02" db="EMBL/GenBank/DDBJ databases">
        <title>Novel genomic isolates of S. pyogenes and S. dysgalactiae subsp. equisimilis associated to necrotising fasciitis (NSTI).</title>
        <authorList>
            <person name="Barrantes I."/>
        </authorList>
    </citation>
    <scope>NUCLEOTIDE SEQUENCE [LARGE SCALE GENOMIC DNA]</scope>
    <source>
        <strain evidence="1 2">SPY5003</strain>
    </source>
</reference>
<name>A0A5S4TFA1_STRPY</name>
<dbReference type="Pfam" id="PF00043">
    <property type="entry name" value="GST_C"/>
    <property type="match status" value="1"/>
</dbReference>
<evidence type="ECO:0000313" key="2">
    <source>
        <dbReference type="Proteomes" id="UP000325300"/>
    </source>
</evidence>
<proteinExistence type="predicted"/>
<dbReference type="EMBL" id="SJLI01000001">
    <property type="protein sequence ID" value="TYK95737.1"/>
    <property type="molecule type" value="Genomic_DNA"/>
</dbReference>
<keyword evidence="1" id="KW-0808">Transferase</keyword>
<dbReference type="InterPro" id="IPR010987">
    <property type="entry name" value="Glutathione-S-Trfase_C-like"/>
</dbReference>
<dbReference type="InterPro" id="IPR036282">
    <property type="entry name" value="Glutathione-S-Trfase_C_sf"/>
</dbReference>
<dbReference type="SUPFAM" id="SSF47616">
    <property type="entry name" value="GST C-terminal domain-like"/>
    <property type="match status" value="1"/>
</dbReference>
<protein>
    <submittedName>
        <fullName evidence="1">Glutathione S-transferase</fullName>
    </submittedName>
</protein>
<gene>
    <name evidence="1" type="ORF">E0F67_01375</name>
</gene>
<dbReference type="Proteomes" id="UP000325300">
    <property type="component" value="Unassembled WGS sequence"/>
</dbReference>
<dbReference type="Gene3D" id="1.20.1050.10">
    <property type="match status" value="1"/>
</dbReference>
<dbReference type="InterPro" id="IPR004046">
    <property type="entry name" value="GST_C"/>
</dbReference>
<organism evidence="1 2">
    <name type="scientific">Streptococcus pyogenes</name>
    <dbReference type="NCBI Taxonomy" id="1314"/>
    <lineage>
        <taxon>Bacteria</taxon>
        <taxon>Bacillati</taxon>
        <taxon>Bacillota</taxon>
        <taxon>Bacilli</taxon>
        <taxon>Lactobacillales</taxon>
        <taxon>Streptococcaceae</taxon>
        <taxon>Streptococcus</taxon>
    </lineage>
</organism>
<dbReference type="RefSeq" id="WP_023612015.1">
    <property type="nucleotide sequence ID" value="NZ_CAAISA010000001.1"/>
</dbReference>
<dbReference type="GO" id="GO:0016740">
    <property type="term" value="F:transferase activity"/>
    <property type="evidence" value="ECO:0007669"/>
    <property type="project" value="UniProtKB-KW"/>
</dbReference>
<evidence type="ECO:0000313" key="1">
    <source>
        <dbReference type="EMBL" id="TYK95737.1"/>
    </source>
</evidence>
<sequence>MPFIAKQTLKSQLIPQDNLLAESRFNEIMDFLTGDFPLVFRPMINPHRYTISQDNQALEKVKQASYKRMDIAMTHLDSLIGESGHVYRDQQTIADAYAYAMALWSQKTPKSYENYPHLAAFMAKMVEDSAAQQVLNAAH</sequence>
<dbReference type="PROSITE" id="PS50405">
    <property type="entry name" value="GST_CTER"/>
    <property type="match status" value="1"/>
</dbReference>
<dbReference type="AlphaFoldDB" id="A0A5S4TFA1"/>
<accession>A0A5S4TFA1</accession>